<keyword evidence="1" id="KW-0175">Coiled coil</keyword>
<evidence type="ECO:0000256" key="2">
    <source>
        <dbReference type="SAM" id="Phobius"/>
    </source>
</evidence>
<keyword evidence="2" id="KW-0472">Membrane</keyword>
<name>A0A814A2N8_9BILA</name>
<dbReference type="EMBL" id="CAJNOC010002013">
    <property type="protein sequence ID" value="CAF0906752.1"/>
    <property type="molecule type" value="Genomic_DNA"/>
</dbReference>
<evidence type="ECO:0000256" key="1">
    <source>
        <dbReference type="SAM" id="Coils"/>
    </source>
</evidence>
<feature type="transmembrane region" description="Helical" evidence="2">
    <location>
        <begin position="274"/>
        <end position="296"/>
    </location>
</feature>
<feature type="transmembrane region" description="Helical" evidence="2">
    <location>
        <begin position="308"/>
        <end position="328"/>
    </location>
</feature>
<organism evidence="3 4">
    <name type="scientific">Brachionus calyciflorus</name>
    <dbReference type="NCBI Taxonomy" id="104777"/>
    <lineage>
        <taxon>Eukaryota</taxon>
        <taxon>Metazoa</taxon>
        <taxon>Spiralia</taxon>
        <taxon>Gnathifera</taxon>
        <taxon>Rotifera</taxon>
        <taxon>Eurotatoria</taxon>
        <taxon>Monogononta</taxon>
        <taxon>Pseudotrocha</taxon>
        <taxon>Ploima</taxon>
        <taxon>Brachionidae</taxon>
        <taxon>Brachionus</taxon>
    </lineage>
</organism>
<dbReference type="AlphaFoldDB" id="A0A814A2N8"/>
<comment type="caution">
    <text evidence="3">The sequence shown here is derived from an EMBL/GenBank/DDBJ whole genome shotgun (WGS) entry which is preliminary data.</text>
</comment>
<reference evidence="3" key="1">
    <citation type="submission" date="2021-02" db="EMBL/GenBank/DDBJ databases">
        <authorList>
            <person name="Nowell W R."/>
        </authorList>
    </citation>
    <scope>NUCLEOTIDE SEQUENCE</scope>
    <source>
        <strain evidence="3">Ploen Becks lab</strain>
    </source>
</reference>
<keyword evidence="2" id="KW-0812">Transmembrane</keyword>
<evidence type="ECO:0000313" key="4">
    <source>
        <dbReference type="Proteomes" id="UP000663879"/>
    </source>
</evidence>
<gene>
    <name evidence="3" type="ORF">OXX778_LOCUS11684</name>
</gene>
<feature type="transmembrane region" description="Helical" evidence="2">
    <location>
        <begin position="379"/>
        <end position="402"/>
    </location>
</feature>
<protein>
    <submittedName>
        <fullName evidence="3">Uncharacterized protein</fullName>
    </submittedName>
</protein>
<feature type="coiled-coil region" evidence="1">
    <location>
        <begin position="222"/>
        <end position="265"/>
    </location>
</feature>
<feature type="transmembrane region" description="Helical" evidence="2">
    <location>
        <begin position="335"/>
        <end position="359"/>
    </location>
</feature>
<keyword evidence="4" id="KW-1185">Reference proteome</keyword>
<sequence>MDLSRENSKIIISKNYSIRPLEPYGYPKKNKSLYKNKQLNDSFKINLESINISKLDLYQDSSKTYPQFCFMRDIDPEANLADTDRKSIISLEDDQFEIVRPASFSSNKPRALYKDSSNMNSKFLVNKSQMDLNLTHNFEVLPAVETQTILEEVKEKVNARFVDKKAKLSKKAIKNVKMIDQGCQTIDLNQIESKIINFDENKNEMHLSEKKFHRDSIEKLHLDEMTKNYKNSLDEKKKSKENSILNNEDTRSEDLTDKQKLLEQKLKLYYPYKLGIGLNIFLFITSIIEIVLQIVLIMNITPLKKASAGIWSGMFGIIVLFSNVLIIIKRNYKLYYLSIVINSIGIAVFIALAVINSITLNLYNSKDGCLPETKCDSQFIGANVALMVLAIISFSFCLLYLLKVRIEINQ</sequence>
<evidence type="ECO:0000313" key="3">
    <source>
        <dbReference type="EMBL" id="CAF0906752.1"/>
    </source>
</evidence>
<dbReference type="Proteomes" id="UP000663879">
    <property type="component" value="Unassembled WGS sequence"/>
</dbReference>
<accession>A0A814A2N8</accession>
<proteinExistence type="predicted"/>
<keyword evidence="2" id="KW-1133">Transmembrane helix</keyword>